<evidence type="ECO:0000259" key="8">
    <source>
        <dbReference type="Pfam" id="PF00175"/>
    </source>
</evidence>
<dbReference type="FunFam" id="3.90.700.10:FF:000007">
    <property type="entry name" value="NADH-dependent fumarate reductase"/>
    <property type="match status" value="1"/>
</dbReference>
<dbReference type="SUPFAM" id="SSF51905">
    <property type="entry name" value="FAD/NAD(P)-binding domain"/>
    <property type="match status" value="1"/>
</dbReference>
<evidence type="ECO:0000256" key="2">
    <source>
        <dbReference type="ARBA" id="ARBA00022630"/>
    </source>
</evidence>
<dbReference type="EC" id="1.3.1.6" evidence="6"/>
<evidence type="ECO:0000259" key="9">
    <source>
        <dbReference type="Pfam" id="PF00890"/>
    </source>
</evidence>
<dbReference type="InterPro" id="IPR024932">
    <property type="entry name" value="ApbE"/>
</dbReference>
<comment type="catalytic activity">
    <reaction evidence="5">
        <text>succinate + NAD(+) = fumarate + NADH + H(+)</text>
        <dbReference type="Rhea" id="RHEA:18281"/>
        <dbReference type="ChEBI" id="CHEBI:15378"/>
        <dbReference type="ChEBI" id="CHEBI:29806"/>
        <dbReference type="ChEBI" id="CHEBI:30031"/>
        <dbReference type="ChEBI" id="CHEBI:57540"/>
        <dbReference type="ChEBI" id="CHEBI:57945"/>
        <dbReference type="EC" id="1.3.1.6"/>
    </reaction>
</comment>
<dbReference type="InterPro" id="IPR017938">
    <property type="entry name" value="Riboflavin_synthase-like_b-brl"/>
</dbReference>
<organism evidence="11 12">
    <name type="scientific">Chaetoceros tenuissimus</name>
    <dbReference type="NCBI Taxonomy" id="426638"/>
    <lineage>
        <taxon>Eukaryota</taxon>
        <taxon>Sar</taxon>
        <taxon>Stramenopiles</taxon>
        <taxon>Ochrophyta</taxon>
        <taxon>Bacillariophyta</taxon>
        <taxon>Coscinodiscophyceae</taxon>
        <taxon>Chaetocerotophycidae</taxon>
        <taxon>Chaetocerotales</taxon>
        <taxon>Chaetocerotaceae</taxon>
        <taxon>Chaetoceros</taxon>
    </lineage>
</organism>
<dbReference type="InterPro" id="IPR039261">
    <property type="entry name" value="FNR_nucleotide-bd"/>
</dbReference>
<dbReference type="InterPro" id="IPR027477">
    <property type="entry name" value="Succ_DH/fumarate_Rdtase_cat_sf"/>
</dbReference>
<accession>A0AAD3CHA5</accession>
<evidence type="ECO:0000256" key="3">
    <source>
        <dbReference type="ARBA" id="ARBA00022827"/>
    </source>
</evidence>
<dbReference type="InterPro" id="IPR001433">
    <property type="entry name" value="OxRdtase_FAD/NAD-bd"/>
</dbReference>
<sequence length="1206" mass="132355">MSSDVRTSPDGETRTSRIVGSVDFHFPVASPSEEPAEIFKIVSGVRCQMPFKVKVASSAGIDEQGILETVSQVFDEVESTLSNWNPDSEINVVNKMKVGDPAHKMSPMLREVVLGAKEMVKKTNCAFDPSIAPLIDYYHSRALFKSSSNPTNENCKKNDESRIEKEVINVWKELLKAGYSSNPMDTRISKRVKKLLELSTWSSAFSVHKEFISKKHDEACLDLSGIAKGYTVDEIARRLPTSCMVEWGGDVKVVGKHPLGKNVWSVGVRKPRTLYELQEGVKRVKEEGQQGPVYTLYSSDKDGKNESDEYLAIIDLKDGDAIATSGDCEKVIEKDGKLYSHIINPKLGRLLEINSETLAQAVVVCKGSCMCADALSTAAISLEDPTKARELLEPFRTAFRYPVNDFLLFSRDGPRIIRLQVPGLEPKEIREKRLQSHEPAKVIVLGSGLAGMSAAIAAADAGAKVILLEKEEKTGGNSAKATSGINGWATETQAEQGVCDDERLFERDTHRSGLGGTTNPSLVRTLSIQSAPAGHWLMHRFNIPLKVLSQLGGHAAKRTHRAPPDDQGRPVPIGFFIMKTMRLVIEGEYSDKIEIRCGSKVLRLLSSDENDCKIVHGVVVEHKNGNRYEEYGDSVVVCTGGFGCSQSPDGLMARFRSDLLGFATTNGNFAQGEGVSICEELGAELIDMDKVQLHPTGFINPKDPQNPTKILAPEAIRGSGGILVNSSGKRFVNELDLRSIVSKAILTHCDRYVSGTYTGPPFAFCILSKESQELFGFPTLGFYKDKMGLFEECQDISAVANLIGCKEEVLIETLRSYSNASKIGNCPQTNKSIFPADISPESTDLIVGRITPSIHYTMGGVNINPAGEVQHTLTGHFGRHRHIRNLYAAGECTGGVHGGNRLAGNSLLECCVFGRIAGERAATVKQSEQCMFPQAKIDGSETHWKPVVLREVRNTDAVFGKNTIEARFNLYGALQHSGLDVGQFVGLRGECDGETLQGYFSPITRPDDEGVIGILARKDEKGGPITKLLNHIRPGSVLYMCAMGGLRLRFEGNSIKYRGREIKRIGLLAGGTGIAPMIQIIRAFSDFVRKAGPKANGYKMNLIFAAEGEHDVSYMKVLNDVKQDFPTYFSYYIKLNSPPLGWTEGVGFIETRDIKARMFHPAEAHDLCVLCGPPVFERSMIKLLNKNGFEENQIFSFSTMDRVSAK</sequence>
<dbReference type="PANTHER" id="PTHR43400:SF7">
    <property type="entry name" value="FAD-DEPENDENT OXIDOREDUCTASE 2 FAD BINDING DOMAIN-CONTAINING PROTEIN"/>
    <property type="match status" value="1"/>
</dbReference>
<dbReference type="SUPFAM" id="SSF143631">
    <property type="entry name" value="ApbE-like"/>
    <property type="match status" value="1"/>
</dbReference>
<evidence type="ECO:0000256" key="5">
    <source>
        <dbReference type="ARBA" id="ARBA00050832"/>
    </source>
</evidence>
<feature type="domain" description="Oxidoreductase FAD/NAD(P)-binding" evidence="8">
    <location>
        <begin position="1067"/>
        <end position="1179"/>
    </location>
</feature>
<dbReference type="GO" id="GO:0010181">
    <property type="term" value="F:FMN binding"/>
    <property type="evidence" value="ECO:0007669"/>
    <property type="project" value="InterPro"/>
</dbReference>
<dbReference type="PRINTS" id="PR00406">
    <property type="entry name" value="CYTB5RDTASE"/>
</dbReference>
<gene>
    <name evidence="11" type="ORF">CTEN210_02280</name>
</gene>
<dbReference type="Gene3D" id="3.90.700.10">
    <property type="entry name" value="Succinate dehydrogenase/fumarate reductase flavoprotein, catalytic domain"/>
    <property type="match status" value="1"/>
</dbReference>
<evidence type="ECO:0000256" key="6">
    <source>
        <dbReference type="ARBA" id="ARBA00067004"/>
    </source>
</evidence>
<evidence type="ECO:0000256" key="7">
    <source>
        <dbReference type="ARBA" id="ARBA00077246"/>
    </source>
</evidence>
<protein>
    <recommendedName>
        <fullName evidence="6">fumarate reductase (NADH)</fullName>
        <ecNumber evidence="6">1.3.1.6</ecNumber>
    </recommendedName>
    <alternativeName>
        <fullName evidence="7">NADH-dependent fumarate reductase</fullName>
    </alternativeName>
</protein>
<comment type="cofactor">
    <cofactor evidence="1">
        <name>FAD</name>
        <dbReference type="ChEBI" id="CHEBI:57692"/>
    </cofactor>
</comment>
<dbReference type="InterPro" id="IPR008333">
    <property type="entry name" value="Cbr1-like_FAD-bd_dom"/>
</dbReference>
<comment type="caution">
    <text evidence="11">The sequence shown here is derived from an EMBL/GenBank/DDBJ whole genome shotgun (WGS) entry which is preliminary data.</text>
</comment>
<dbReference type="Gene3D" id="2.40.30.10">
    <property type="entry name" value="Translation factors"/>
    <property type="match status" value="1"/>
</dbReference>
<proteinExistence type="predicted"/>
<dbReference type="InterPro" id="IPR003374">
    <property type="entry name" value="ApbE-like_sf"/>
</dbReference>
<reference evidence="11 12" key="1">
    <citation type="journal article" date="2021" name="Sci. Rep.">
        <title>The genome of the diatom Chaetoceros tenuissimus carries an ancient integrated fragment of an extant virus.</title>
        <authorList>
            <person name="Hongo Y."/>
            <person name="Kimura K."/>
            <person name="Takaki Y."/>
            <person name="Yoshida Y."/>
            <person name="Baba S."/>
            <person name="Kobayashi G."/>
            <person name="Nagasaki K."/>
            <person name="Hano T."/>
            <person name="Tomaru Y."/>
        </authorList>
    </citation>
    <scope>NUCLEOTIDE SEQUENCE [LARGE SCALE GENOMIC DNA]</scope>
    <source>
        <strain evidence="11 12">NIES-3715</strain>
    </source>
</reference>
<evidence type="ECO:0000313" key="12">
    <source>
        <dbReference type="Proteomes" id="UP001054902"/>
    </source>
</evidence>
<dbReference type="Proteomes" id="UP001054902">
    <property type="component" value="Unassembled WGS sequence"/>
</dbReference>
<dbReference type="Gene3D" id="3.40.50.80">
    <property type="entry name" value="Nucleotide-binding domain of ferredoxin-NADP reductase (FNR) module"/>
    <property type="match status" value="1"/>
</dbReference>
<dbReference type="InterPro" id="IPR050315">
    <property type="entry name" value="FAD-oxidoreductase_2"/>
</dbReference>
<dbReference type="InterPro" id="IPR010960">
    <property type="entry name" value="Flavocytochrome_c"/>
</dbReference>
<evidence type="ECO:0000259" key="10">
    <source>
        <dbReference type="Pfam" id="PF00970"/>
    </source>
</evidence>
<evidence type="ECO:0000313" key="11">
    <source>
        <dbReference type="EMBL" id="GFH45806.1"/>
    </source>
</evidence>
<keyword evidence="3" id="KW-0274">FAD</keyword>
<dbReference type="AlphaFoldDB" id="A0AAD3CHA5"/>
<dbReference type="GO" id="GO:0016156">
    <property type="term" value="F:fumarate reductase (NADH) activity"/>
    <property type="evidence" value="ECO:0007669"/>
    <property type="project" value="UniProtKB-EC"/>
</dbReference>
<keyword evidence="2" id="KW-0285">Flavoprotein</keyword>
<evidence type="ECO:0000256" key="4">
    <source>
        <dbReference type="ARBA" id="ARBA00023002"/>
    </source>
</evidence>
<name>A0AAD3CHA5_9STRA</name>
<dbReference type="Pfam" id="PF00890">
    <property type="entry name" value="FAD_binding_2"/>
    <property type="match status" value="1"/>
</dbReference>
<evidence type="ECO:0000256" key="1">
    <source>
        <dbReference type="ARBA" id="ARBA00001974"/>
    </source>
</evidence>
<dbReference type="SUPFAM" id="SSF63380">
    <property type="entry name" value="Riboflavin synthase domain-like"/>
    <property type="match status" value="1"/>
</dbReference>
<dbReference type="CDD" id="cd06183">
    <property type="entry name" value="cyt_b5_reduct_like"/>
    <property type="match status" value="1"/>
</dbReference>
<dbReference type="InterPro" id="IPR003953">
    <property type="entry name" value="FAD-dep_OxRdtase_2_FAD-bd"/>
</dbReference>
<feature type="domain" description="FAD-dependent oxidoreductase 2 FAD-binding" evidence="9">
    <location>
        <begin position="442"/>
        <end position="907"/>
    </location>
</feature>
<dbReference type="SUPFAM" id="SSF52343">
    <property type="entry name" value="Ferredoxin reductase-like, C-terminal NADP-linked domain"/>
    <property type="match status" value="1"/>
</dbReference>
<dbReference type="EMBL" id="BLLK01000022">
    <property type="protein sequence ID" value="GFH45806.1"/>
    <property type="molecule type" value="Genomic_DNA"/>
</dbReference>
<feature type="domain" description="Flavoprotein pyridine nucleotide cytochrome reductase-like FAD-binding" evidence="10">
    <location>
        <begin position="960"/>
        <end position="1039"/>
    </location>
</feature>
<dbReference type="Pfam" id="PF00175">
    <property type="entry name" value="NAD_binding_1"/>
    <property type="match status" value="1"/>
</dbReference>
<dbReference type="Pfam" id="PF00970">
    <property type="entry name" value="FAD_binding_6"/>
    <property type="match status" value="1"/>
</dbReference>
<dbReference type="Gene3D" id="3.10.520.10">
    <property type="entry name" value="ApbE-like domains"/>
    <property type="match status" value="1"/>
</dbReference>
<dbReference type="InterPro" id="IPR036188">
    <property type="entry name" value="FAD/NAD-bd_sf"/>
</dbReference>
<dbReference type="PANTHER" id="PTHR43400">
    <property type="entry name" value="FUMARATE REDUCTASE"/>
    <property type="match status" value="1"/>
</dbReference>
<keyword evidence="12" id="KW-1185">Reference proteome</keyword>
<dbReference type="Pfam" id="PF02424">
    <property type="entry name" value="ApbE"/>
    <property type="match status" value="1"/>
</dbReference>
<keyword evidence="4" id="KW-0560">Oxidoreductase</keyword>
<dbReference type="NCBIfam" id="TIGR01813">
    <property type="entry name" value="flavo_cyto_c"/>
    <property type="match status" value="1"/>
</dbReference>
<dbReference type="Gene3D" id="3.50.50.60">
    <property type="entry name" value="FAD/NAD(P)-binding domain"/>
    <property type="match status" value="1"/>
</dbReference>
<dbReference type="SUPFAM" id="SSF56425">
    <property type="entry name" value="Succinate dehydrogenase/fumarate reductase flavoprotein, catalytic domain"/>
    <property type="match status" value="1"/>
</dbReference>